<accession>A0AAQ3NV72</accession>
<protein>
    <submittedName>
        <fullName evidence="2">Uncharacterized protein</fullName>
    </submittedName>
</protein>
<evidence type="ECO:0000313" key="2">
    <source>
        <dbReference type="EMBL" id="WVZ16649.1"/>
    </source>
</evidence>
<dbReference type="Proteomes" id="UP001374535">
    <property type="component" value="Chromosome 3"/>
</dbReference>
<evidence type="ECO:0000313" key="3">
    <source>
        <dbReference type="Proteomes" id="UP001374535"/>
    </source>
</evidence>
<reference evidence="2 3" key="1">
    <citation type="journal article" date="2023" name="Life. Sci Alliance">
        <title>Evolutionary insights into 3D genome organization and epigenetic landscape of Vigna mungo.</title>
        <authorList>
            <person name="Junaid A."/>
            <person name="Singh B."/>
            <person name="Bhatia S."/>
        </authorList>
    </citation>
    <scope>NUCLEOTIDE SEQUENCE [LARGE SCALE GENOMIC DNA]</scope>
    <source>
        <strain evidence="2">Urdbean</strain>
    </source>
</reference>
<dbReference type="EMBL" id="CP144698">
    <property type="protein sequence ID" value="WVZ16649.1"/>
    <property type="molecule type" value="Genomic_DNA"/>
</dbReference>
<proteinExistence type="predicted"/>
<feature type="compositionally biased region" description="Polar residues" evidence="1">
    <location>
        <begin position="12"/>
        <end position="21"/>
    </location>
</feature>
<evidence type="ECO:0000256" key="1">
    <source>
        <dbReference type="SAM" id="MobiDB-lite"/>
    </source>
</evidence>
<feature type="region of interest" description="Disordered" evidence="1">
    <location>
        <begin position="1"/>
        <end position="21"/>
    </location>
</feature>
<dbReference type="AlphaFoldDB" id="A0AAQ3NV72"/>
<gene>
    <name evidence="2" type="ORF">V8G54_009631</name>
</gene>
<name>A0AAQ3NV72_VIGMU</name>
<sequence>MKRVKLGAENPSPGNNTKLGQSPITKEFRLFNDSDPKSRRDSRFSQFSITRLVRFGKIAGGKDFSESQLLFIDRDSSNLCLCSTGKLSLFKPLIYSFFSDEGRRSPGKDMADEQSLNDKFFRQVSWMSVMASIMDSTIGLPVIFIDFTD</sequence>
<keyword evidence="3" id="KW-1185">Reference proteome</keyword>
<organism evidence="2 3">
    <name type="scientific">Vigna mungo</name>
    <name type="common">Black gram</name>
    <name type="synonym">Phaseolus mungo</name>
    <dbReference type="NCBI Taxonomy" id="3915"/>
    <lineage>
        <taxon>Eukaryota</taxon>
        <taxon>Viridiplantae</taxon>
        <taxon>Streptophyta</taxon>
        <taxon>Embryophyta</taxon>
        <taxon>Tracheophyta</taxon>
        <taxon>Spermatophyta</taxon>
        <taxon>Magnoliopsida</taxon>
        <taxon>eudicotyledons</taxon>
        <taxon>Gunneridae</taxon>
        <taxon>Pentapetalae</taxon>
        <taxon>rosids</taxon>
        <taxon>fabids</taxon>
        <taxon>Fabales</taxon>
        <taxon>Fabaceae</taxon>
        <taxon>Papilionoideae</taxon>
        <taxon>50 kb inversion clade</taxon>
        <taxon>NPAAA clade</taxon>
        <taxon>indigoferoid/millettioid clade</taxon>
        <taxon>Phaseoleae</taxon>
        <taxon>Vigna</taxon>
    </lineage>
</organism>